<reference evidence="13" key="7">
    <citation type="submission" date="2019-10" db="EMBL/GenBank/DDBJ databases">
        <authorList>
            <consortium name="NCBI Pathogen Detection Project"/>
        </authorList>
    </citation>
    <scope>NUCLEOTIDE SEQUENCE</scope>
    <source>
        <strain evidence="13">09CEB371LM</strain>
    </source>
</reference>
<dbReference type="GO" id="GO:0016811">
    <property type="term" value="F:hydrolase activity, acting on carbon-nitrogen (but not peptide) bonds, in linear amides"/>
    <property type="evidence" value="ECO:0007669"/>
    <property type="project" value="TreeGrafter"/>
</dbReference>
<dbReference type="GO" id="GO:0047789">
    <property type="term" value="F:creatininase activity"/>
    <property type="evidence" value="ECO:0007669"/>
    <property type="project" value="UniProtKB-EC"/>
</dbReference>
<evidence type="ECO:0000313" key="19">
    <source>
        <dbReference type="Proteomes" id="UP000467536"/>
    </source>
</evidence>
<dbReference type="EMBL" id="AANEHK010000001">
    <property type="protein sequence ID" value="EDO0984436.1"/>
    <property type="molecule type" value="Genomic_DNA"/>
</dbReference>
<evidence type="ECO:0000256" key="4">
    <source>
        <dbReference type="ARBA" id="ARBA00022833"/>
    </source>
</evidence>
<dbReference type="EMBL" id="QXLS01000002">
    <property type="protein sequence ID" value="RKA09635.1"/>
    <property type="molecule type" value="Genomic_DNA"/>
</dbReference>
<protein>
    <submittedName>
        <fullName evidence="12">Creatininase family protein</fullName>
    </submittedName>
    <submittedName>
        <fullName evidence="15">Creatinine amidohydrolase</fullName>
        <ecNumber evidence="15">3.5.2.10</ecNumber>
    </submittedName>
</protein>
<evidence type="ECO:0000313" key="18">
    <source>
        <dbReference type="Proteomes" id="UP000368512"/>
    </source>
</evidence>
<dbReference type="EMBL" id="AABEKY010000002">
    <property type="protein sequence ID" value="EAG9386474.1"/>
    <property type="molecule type" value="Genomic_DNA"/>
</dbReference>
<dbReference type="PANTHER" id="PTHR35005:SF1">
    <property type="entry name" value="2-AMINO-5-FORMYLAMINO-6-RIBOSYLAMINOPYRIMIDIN-4(3H)-ONE 5'-MONOPHOSPHATE DEFORMYLASE"/>
    <property type="match status" value="1"/>
</dbReference>
<dbReference type="AlphaFoldDB" id="A0A0B8R649"/>
<evidence type="ECO:0000313" key="10">
    <source>
        <dbReference type="EMBL" id="EAH4242478.1"/>
    </source>
</evidence>
<evidence type="ECO:0000313" key="12">
    <source>
        <dbReference type="EMBL" id="EDO0984436.1"/>
    </source>
</evidence>
<dbReference type="Proteomes" id="UP000522199">
    <property type="component" value="Unassembled WGS sequence"/>
</dbReference>
<dbReference type="EC" id="3.5.2.10" evidence="15"/>
<reference evidence="15 16" key="1">
    <citation type="journal article" date="2018" name="BMC Genomics">
        <title>Genes significantly associated with lineage II food isolates of Listeria monocytogenes.</title>
        <authorList>
            <person name="Pirone-Davies C."/>
            <person name="Chen Y."/>
            <person name="Pightling A."/>
            <person name="Ryan G."/>
            <person name="Wang Y."/>
            <person name="Yao K."/>
            <person name="Hoffmann M."/>
            <person name="Allard M.W."/>
        </authorList>
    </citation>
    <scope>NUCLEOTIDE SEQUENCE [LARGE SCALE GENOMIC DNA]</scope>
    <source>
        <strain evidence="15 16">PNUSAL000550</strain>
    </source>
</reference>
<evidence type="ECO:0000313" key="15">
    <source>
        <dbReference type="EMBL" id="RKA09635.1"/>
    </source>
</evidence>
<dbReference type="EMBL" id="AABBZO010000001">
    <property type="protein sequence ID" value="EAG4460715.1"/>
    <property type="molecule type" value="Genomic_DNA"/>
</dbReference>
<reference evidence="17 18" key="3">
    <citation type="submission" date="2018-06" db="EMBL/GenBank/DDBJ databases">
        <authorList>
            <consortium name="GenomeTrakr: Next Generation Sequencing Network for Food Pathogen Tracability"/>
        </authorList>
    </citation>
    <scope>NUCLEOTIDE SEQUENCE [LARGE SCALE GENOMIC DNA]</scope>
    <source>
        <strain evidence="7 18">CFSAN008042</strain>
        <strain evidence="8 23">CFSAN063727</strain>
        <strain evidence="6 17">FDA00007096</strain>
        <strain evidence="10 22">LS1344</strain>
    </source>
</reference>
<dbReference type="EMBL" id="AAAIXK010000004">
    <property type="protein sequence ID" value="EAC5550370.1"/>
    <property type="molecule type" value="Genomic_DNA"/>
</dbReference>
<evidence type="ECO:0000313" key="21">
    <source>
        <dbReference type="Proteomes" id="UP000522199"/>
    </source>
</evidence>
<evidence type="ECO:0000313" key="20">
    <source>
        <dbReference type="Proteomes" id="UP000489121"/>
    </source>
</evidence>
<reference evidence="13" key="2">
    <citation type="journal article" date="2018" name="Genome Biol.">
        <title>SKESA: strategic k-mer extension for scrupulous assemblies.</title>
        <authorList>
            <person name="Souvorov A."/>
            <person name="Agarwala R."/>
            <person name="Lipman D.J."/>
        </authorList>
    </citation>
    <scope>NUCLEOTIDE SEQUENCE [LARGE SCALE GENOMIC DNA]</scope>
    <source>
        <strain evidence="13">09CEB371LM</strain>
    </source>
</reference>
<dbReference type="EMBL" id="AABGUK010000004">
    <property type="protein sequence ID" value="EAH4242478.1"/>
    <property type="molecule type" value="Genomic_DNA"/>
</dbReference>
<dbReference type="InterPro" id="IPR003785">
    <property type="entry name" value="Creatininase/forma_Hydrolase"/>
</dbReference>
<dbReference type="RefSeq" id="WP_003726306.1">
    <property type="nucleotide sequence ID" value="NC_021825.2"/>
</dbReference>
<evidence type="ECO:0000313" key="17">
    <source>
        <dbReference type="Proteomes" id="UP000365297"/>
    </source>
</evidence>
<evidence type="ECO:0000313" key="24">
    <source>
        <dbReference type="Proteomes" id="UP000544530"/>
    </source>
</evidence>
<dbReference type="Proteomes" id="UP000365297">
    <property type="component" value="Unassembled WGS sequence"/>
</dbReference>
<dbReference type="KEGG" id="lmok:CQ02_13465"/>
<gene>
    <name evidence="15" type="primary">crna</name>
    <name evidence="6" type="ORF">ARY78_08010</name>
    <name evidence="8" type="ORF">CA369_00295</name>
    <name evidence="9" type="ORF">CW845_03130</name>
    <name evidence="7" type="ORF">DQ70_05510</name>
    <name evidence="15" type="ORF">DYZ80_01279</name>
    <name evidence="10" type="ORF">E5F58_10830</name>
    <name evidence="11" type="ORF">F6515_01010</name>
    <name evidence="12" type="ORF">FV747_00300</name>
    <name evidence="13" type="ORF">GHH22_05145</name>
    <name evidence="14" type="ORF">HZJ64_03325</name>
</gene>
<dbReference type="Pfam" id="PF02633">
    <property type="entry name" value="Creatininase"/>
    <property type="match status" value="1"/>
</dbReference>
<evidence type="ECO:0000313" key="13">
    <source>
        <dbReference type="EMBL" id="HAA8052540.1"/>
    </source>
</evidence>
<comment type="similarity">
    <text evidence="5">Belongs to the creatininase superfamily.</text>
</comment>
<evidence type="ECO:0000313" key="14">
    <source>
        <dbReference type="EMBL" id="NYA00853.1"/>
    </source>
</evidence>
<keyword evidence="4" id="KW-0862">Zinc</keyword>
<dbReference type="GO" id="GO:0046872">
    <property type="term" value="F:metal ion binding"/>
    <property type="evidence" value="ECO:0007669"/>
    <property type="project" value="UniProtKB-KW"/>
</dbReference>
<evidence type="ECO:0000313" key="8">
    <source>
        <dbReference type="EMBL" id="EAG4460715.1"/>
    </source>
</evidence>
<dbReference type="Gene3D" id="3.40.50.10310">
    <property type="entry name" value="Creatininase"/>
    <property type="match status" value="1"/>
</dbReference>
<dbReference type="Proteomes" id="UP000527632">
    <property type="component" value="Unassembled WGS sequence"/>
</dbReference>
<reference evidence="14 24" key="8">
    <citation type="submission" date="2020-06" db="EMBL/GenBank/DDBJ databases">
        <title>Two Listeria outbreaks in Switzerland in 2018 and 2020.</title>
        <authorList>
            <person name="Stevens M.J.A."/>
            <person name="Bloemberg G."/>
            <person name="Nusch-Inderbinnen M."/>
            <person name="Stephan R."/>
        </authorList>
    </citation>
    <scope>NUCLEOTIDE SEQUENCE [LARGE SCALE GENOMIC DNA]</scope>
    <source>
        <strain evidence="14 24">N18-0707</strain>
    </source>
</reference>
<evidence type="ECO:0000256" key="1">
    <source>
        <dbReference type="ARBA" id="ARBA00001947"/>
    </source>
</evidence>
<dbReference type="Proteomes" id="UP000467536">
    <property type="component" value="Unassembled WGS sequence"/>
</dbReference>
<reference evidence="12 19" key="5">
    <citation type="submission" date="2019-08" db="EMBL/GenBank/DDBJ databases">
        <authorList>
            <person name="Ashton P.M."/>
            <person name="Dallman T."/>
            <person name="Nair S."/>
            <person name="De Pinna E."/>
            <person name="Peters T."/>
            <person name="Grant K."/>
        </authorList>
    </citation>
    <scope>NUCLEOTIDE SEQUENCE [LARGE SCALE GENOMIC DNA]</scope>
    <source>
        <strain evidence="12 19">788324</strain>
    </source>
</reference>
<evidence type="ECO:0000313" key="9">
    <source>
        <dbReference type="EMBL" id="EAG9386474.1"/>
    </source>
</evidence>
<dbReference type="EMBL" id="AALGDA010000002">
    <property type="protein sequence ID" value="ECY9781563.1"/>
    <property type="molecule type" value="Genomic_DNA"/>
</dbReference>
<dbReference type="Proteomes" id="UP000368512">
    <property type="component" value="Unassembled WGS sequence"/>
</dbReference>
<dbReference type="InterPro" id="IPR024087">
    <property type="entry name" value="Creatininase-like_sf"/>
</dbReference>
<comment type="caution">
    <text evidence="12">The sequence shown here is derived from an EMBL/GenBank/DDBJ whole genome shotgun (WGS) entry which is preliminary data.</text>
</comment>
<name>A0A0B8R649_LISMN</name>
<evidence type="ECO:0000256" key="3">
    <source>
        <dbReference type="ARBA" id="ARBA00022801"/>
    </source>
</evidence>
<evidence type="ECO:0000256" key="2">
    <source>
        <dbReference type="ARBA" id="ARBA00022723"/>
    </source>
</evidence>
<dbReference type="EMBL" id="AAAJWF010000003">
    <property type="protein sequence ID" value="EAC7480132.1"/>
    <property type="molecule type" value="Genomic_DNA"/>
</dbReference>
<dbReference type="SUPFAM" id="SSF102215">
    <property type="entry name" value="Creatininase"/>
    <property type="match status" value="1"/>
</dbReference>
<accession>A0A0B8R649</accession>
<reference evidence="9 21" key="4">
    <citation type="submission" date="2019-04" db="EMBL/GenBank/DDBJ databases">
        <authorList>
            <consortium name="GenomeTrakr network: Whole genome sequencing for foodborne pathogen traceback"/>
        </authorList>
    </citation>
    <scope>NUCLEOTIDE SEQUENCE [LARGE SCALE GENOMIC DNA]</scope>
    <source>
        <strain evidence="9 21">CFSAN072474</strain>
    </source>
</reference>
<dbReference type="SMR" id="A0A0B8R649"/>
<dbReference type="PANTHER" id="PTHR35005">
    <property type="entry name" value="3-DEHYDRO-SCYLLO-INOSOSE HYDROLASE"/>
    <property type="match status" value="1"/>
</dbReference>
<dbReference type="Proteomes" id="UP000489121">
    <property type="component" value="Unassembled WGS sequence"/>
</dbReference>
<keyword evidence="3 15" id="KW-0378">Hydrolase</keyword>
<dbReference type="KEGG" id="lmv:Y193_02375"/>
<dbReference type="Proteomes" id="UP000272537">
    <property type="component" value="Unassembled WGS sequence"/>
</dbReference>
<evidence type="ECO:0000313" key="7">
    <source>
        <dbReference type="EMBL" id="EAC7480132.1"/>
    </source>
</evidence>
<proteinExistence type="inferred from homology"/>
<evidence type="ECO:0000313" key="22">
    <source>
        <dbReference type="Proteomes" id="UP000527632"/>
    </source>
</evidence>
<organism evidence="12 19">
    <name type="scientific">Listeria monocytogenes</name>
    <dbReference type="NCBI Taxonomy" id="1639"/>
    <lineage>
        <taxon>Bacteria</taxon>
        <taxon>Bacillati</taxon>
        <taxon>Bacillota</taxon>
        <taxon>Bacilli</taxon>
        <taxon>Bacillales</taxon>
        <taxon>Listeriaceae</taxon>
        <taxon>Listeria</taxon>
    </lineage>
</organism>
<evidence type="ECO:0000256" key="5">
    <source>
        <dbReference type="ARBA" id="ARBA00024029"/>
    </source>
</evidence>
<dbReference type="Proteomes" id="UP000840039">
    <property type="component" value="Unassembled WGS sequence"/>
</dbReference>
<evidence type="ECO:0000313" key="6">
    <source>
        <dbReference type="EMBL" id="EAC5550370.1"/>
    </source>
</evidence>
<reference evidence="11 20" key="6">
    <citation type="submission" date="2019-09" db="EMBL/GenBank/DDBJ databases">
        <authorList>
            <consortium name="PulseNet: The National Subtyping Network for Foodborne Disease Surveillance"/>
            <person name="Tarr C.L."/>
            <person name="Trees E."/>
            <person name="Katz L.S."/>
            <person name="Carleton-Romer H.A."/>
            <person name="Stroika S."/>
            <person name="Kucerova Z."/>
            <person name="Roache K.F."/>
            <person name="Sabol A.L."/>
            <person name="Besser J."/>
            <person name="Gerner-Smidt P."/>
        </authorList>
    </citation>
    <scope>NUCLEOTIDE SEQUENCE [LARGE SCALE GENOMIC DNA]</scope>
    <source>
        <strain evidence="11 20">PNUSAL005692</strain>
    </source>
</reference>
<evidence type="ECO:0000313" key="11">
    <source>
        <dbReference type="EMBL" id="ECY9781563.1"/>
    </source>
</evidence>
<keyword evidence="2" id="KW-0479">Metal-binding</keyword>
<dbReference type="EMBL" id="DAAEEB010000003">
    <property type="protein sequence ID" value="HAA8052540.1"/>
    <property type="molecule type" value="Genomic_DNA"/>
</dbReference>
<dbReference type="Proteomes" id="UP000544530">
    <property type="component" value="Unassembled WGS sequence"/>
</dbReference>
<sequence>MLYADENSFDIGAKITKTKPVLLPIGAVEAHGPHLPLGTDNILASEYSAKIAAETSGFVLPVLPYGQVWSLQDFPGSLTLSNETVTKVVVEIGESLYKQGFRLFVPVSGHLGNMAALKDAARELYAKYPDMVILHIFYPNIQKLAMDVREGNANHHTYIHACEIETSLMLYLSPENADMSRAIDDPPILPIDADFTPTPWQNFTKTAVLGEATLATAEKGEYLIEKTLKTCVELIKLEQEKIRKSTEME</sequence>
<evidence type="ECO:0000313" key="16">
    <source>
        <dbReference type="Proteomes" id="UP000272537"/>
    </source>
</evidence>
<dbReference type="GO" id="GO:0009231">
    <property type="term" value="P:riboflavin biosynthetic process"/>
    <property type="evidence" value="ECO:0007669"/>
    <property type="project" value="TreeGrafter"/>
</dbReference>
<dbReference type="Proteomes" id="UP000528151">
    <property type="component" value="Unassembled WGS sequence"/>
</dbReference>
<dbReference type="EMBL" id="JACAVN010000002">
    <property type="protein sequence ID" value="NYA00853.1"/>
    <property type="molecule type" value="Genomic_DNA"/>
</dbReference>
<evidence type="ECO:0000313" key="23">
    <source>
        <dbReference type="Proteomes" id="UP000528151"/>
    </source>
</evidence>
<comment type="cofactor">
    <cofactor evidence="1">
        <name>Zn(2+)</name>
        <dbReference type="ChEBI" id="CHEBI:29105"/>
    </cofactor>
</comment>